<feature type="compositionally biased region" description="Basic and acidic residues" evidence="1">
    <location>
        <begin position="79"/>
        <end position="97"/>
    </location>
</feature>
<dbReference type="EMBL" id="CP056069">
    <property type="protein sequence ID" value="UKK00579.2"/>
    <property type="molecule type" value="Genomic_DNA"/>
</dbReference>
<name>A0A976MA04_THEOR</name>
<feature type="compositionally biased region" description="Polar residues" evidence="1">
    <location>
        <begin position="188"/>
        <end position="197"/>
    </location>
</feature>
<proteinExistence type="predicted"/>
<feature type="region of interest" description="Disordered" evidence="1">
    <location>
        <begin position="237"/>
        <end position="288"/>
    </location>
</feature>
<feature type="region of interest" description="Disordered" evidence="1">
    <location>
        <begin position="79"/>
        <end position="114"/>
    </location>
</feature>
<protein>
    <submittedName>
        <fullName evidence="2">Uncharacterized protein</fullName>
    </submittedName>
</protein>
<gene>
    <name evidence="2" type="ORF">MACK_000653</name>
</gene>
<evidence type="ECO:0000313" key="2">
    <source>
        <dbReference type="EMBL" id="UKK00579.2"/>
    </source>
</evidence>
<feature type="compositionally biased region" description="Basic and acidic residues" evidence="1">
    <location>
        <begin position="105"/>
        <end position="114"/>
    </location>
</feature>
<feature type="compositionally biased region" description="Basic and acidic residues" evidence="1">
    <location>
        <begin position="198"/>
        <end position="207"/>
    </location>
</feature>
<dbReference type="AlphaFoldDB" id="A0A976MA04"/>
<sequence length="288" mass="32930">MVLIVPSSVAWPCRKLKPCTNKKTYEGVLHVGSNGFKSRNENVVEDAYVEVDMPEDAETITTPTRKQVLQTSKNKAYIQDKLKEGGKKPNTELDAHKSMASPSNSKRDDDDVETDRRTIEWSLDVVDRYLSRAIDLVKNQSGLNQSSFFHRGGGNDSSKAHTKGTASSFDKYSKVEDSKDIQKDDSNFSKNTSQTSVEKSKDEKPKDANSAGSIEEMTRLLFKYHTSRYKEFKRHVYSLNDSDTRPGHHSDRHDSTESHPKSYRSNYSYRSSYSRERGHDRHKYKSDR</sequence>
<feature type="region of interest" description="Disordered" evidence="1">
    <location>
        <begin position="144"/>
        <end position="212"/>
    </location>
</feature>
<evidence type="ECO:0000313" key="3">
    <source>
        <dbReference type="Proteomes" id="UP000244811"/>
    </source>
</evidence>
<dbReference type="Proteomes" id="UP000244811">
    <property type="component" value="Chromosome 1"/>
</dbReference>
<evidence type="ECO:0000256" key="1">
    <source>
        <dbReference type="SAM" id="MobiDB-lite"/>
    </source>
</evidence>
<feature type="compositionally biased region" description="Basic and acidic residues" evidence="1">
    <location>
        <begin position="171"/>
        <end position="187"/>
    </location>
</feature>
<accession>A0A976MA04</accession>
<reference evidence="2" key="1">
    <citation type="submission" date="2022-07" db="EMBL/GenBank/DDBJ databases">
        <title>Evaluation of T. orientalis genome assembly methods using nanopore sequencing and analysis of variation between genomes.</title>
        <authorList>
            <person name="Yam J."/>
            <person name="Micallef M.L."/>
            <person name="Liu M."/>
            <person name="Djordjevic S.P."/>
            <person name="Bogema D.R."/>
            <person name="Jenkins C."/>
        </authorList>
    </citation>
    <scope>NUCLEOTIDE SEQUENCE</scope>
    <source>
        <strain evidence="2">Goon Nure</strain>
    </source>
</reference>
<feature type="compositionally biased region" description="Basic and acidic residues" evidence="1">
    <location>
        <begin position="242"/>
        <end position="260"/>
    </location>
</feature>
<organism evidence="2 3">
    <name type="scientific">Theileria orientalis</name>
    <dbReference type="NCBI Taxonomy" id="68886"/>
    <lineage>
        <taxon>Eukaryota</taxon>
        <taxon>Sar</taxon>
        <taxon>Alveolata</taxon>
        <taxon>Apicomplexa</taxon>
        <taxon>Aconoidasida</taxon>
        <taxon>Piroplasmida</taxon>
        <taxon>Theileriidae</taxon>
        <taxon>Theileria</taxon>
    </lineage>
</organism>
<feature type="compositionally biased region" description="Low complexity" evidence="1">
    <location>
        <begin position="263"/>
        <end position="272"/>
    </location>
</feature>